<feature type="transmembrane region" description="Helical" evidence="1">
    <location>
        <begin position="48"/>
        <end position="69"/>
    </location>
</feature>
<evidence type="ECO:0008006" key="4">
    <source>
        <dbReference type="Google" id="ProtNLM"/>
    </source>
</evidence>
<feature type="transmembrane region" description="Helical" evidence="1">
    <location>
        <begin position="81"/>
        <end position="101"/>
    </location>
</feature>
<comment type="caution">
    <text evidence="2">The sequence shown here is derived from an EMBL/GenBank/DDBJ whole genome shotgun (WGS) entry which is preliminary data.</text>
</comment>
<evidence type="ECO:0000313" key="2">
    <source>
        <dbReference type="EMBL" id="PWJ15551.1"/>
    </source>
</evidence>
<organism evidence="2 3">
    <name type="scientific">Ruminococcus flavefaciens</name>
    <dbReference type="NCBI Taxonomy" id="1265"/>
    <lineage>
        <taxon>Bacteria</taxon>
        <taxon>Bacillati</taxon>
        <taxon>Bacillota</taxon>
        <taxon>Clostridia</taxon>
        <taxon>Eubacteriales</taxon>
        <taxon>Oscillospiraceae</taxon>
        <taxon>Ruminococcus</taxon>
    </lineage>
</organism>
<dbReference type="AlphaFoldDB" id="A0A315Y4F5"/>
<keyword evidence="1" id="KW-0812">Transmembrane</keyword>
<protein>
    <recommendedName>
        <fullName evidence="4">DUF5673 domain-containing protein</fullName>
    </recommendedName>
</protein>
<dbReference type="OrthoDB" id="1820711at2"/>
<proteinExistence type="predicted"/>
<evidence type="ECO:0000313" key="3">
    <source>
        <dbReference type="Proteomes" id="UP000245720"/>
    </source>
</evidence>
<sequence>MFKIITICILCLMILILILDIVGFFIFRRRVANKKTAVKLKRERKKDLLWWGCCWAAWMVSGLLNWNGARRMNDTYHMQCYGFLFLAGIILTIILVLDFTVGKYAYVTSQRVYFPDNFGLARQKKNVSYQLSGSTLSLWFNNGIMPKKFTVIEKKEELAKLLKDNYKLNRTI</sequence>
<dbReference type="EMBL" id="QGDI01000001">
    <property type="protein sequence ID" value="PWJ15551.1"/>
    <property type="molecule type" value="Genomic_DNA"/>
</dbReference>
<name>A0A315Y4F5_RUMFL</name>
<dbReference type="RefSeq" id="WP_109725334.1">
    <property type="nucleotide sequence ID" value="NZ_QGDI01000001.1"/>
</dbReference>
<evidence type="ECO:0000256" key="1">
    <source>
        <dbReference type="SAM" id="Phobius"/>
    </source>
</evidence>
<reference evidence="2 3" key="1">
    <citation type="submission" date="2018-05" db="EMBL/GenBank/DDBJ databases">
        <title>The Hungate 1000. A catalogue of reference genomes from the rumen microbiome.</title>
        <authorList>
            <person name="Kelly W."/>
        </authorList>
    </citation>
    <scope>NUCLEOTIDE SEQUENCE [LARGE SCALE GENOMIC DNA]</scope>
    <source>
        <strain evidence="2 3">SAb67</strain>
    </source>
</reference>
<dbReference type="Proteomes" id="UP000245720">
    <property type="component" value="Unassembled WGS sequence"/>
</dbReference>
<keyword evidence="1" id="KW-0472">Membrane</keyword>
<accession>A0A315Y4F5</accession>
<feature type="transmembrane region" description="Helical" evidence="1">
    <location>
        <begin position="6"/>
        <end position="27"/>
    </location>
</feature>
<gene>
    <name evidence="2" type="ORF">IE37_00454</name>
</gene>
<keyword evidence="1" id="KW-1133">Transmembrane helix</keyword>